<dbReference type="EMBL" id="FQVL01000003">
    <property type="protein sequence ID" value="SHE78121.1"/>
    <property type="molecule type" value="Genomic_DNA"/>
</dbReference>
<dbReference type="Proteomes" id="UP000184476">
    <property type="component" value="Unassembled WGS sequence"/>
</dbReference>
<protein>
    <submittedName>
        <fullName evidence="2">Uncharacterized protein YrrD, contains PRC-barrel domain</fullName>
    </submittedName>
</protein>
<name>A0A1M4WA24_9BACL</name>
<dbReference type="Pfam" id="PF05239">
    <property type="entry name" value="PRC"/>
    <property type="match status" value="1"/>
</dbReference>
<sequence length="162" mass="18194">MRNSQEVVGLTVIDAETGTELGLVSDLLFDKQAHLQGILLEENSWLRRKRYVAKEDFTIGADAVIVVSQKQVQNVPDEHLDWTSVRTGMYSFQDRLLISENGSELGRVKNVYFQEEMGTIVGYELSEGLISDLTTGRTLYRTSSPLRWGKEVLVAPNDSVQS</sequence>
<keyword evidence="3" id="KW-1185">Reference proteome</keyword>
<gene>
    <name evidence="2" type="ORF">SAMN05444392_103120</name>
</gene>
<evidence type="ECO:0000259" key="1">
    <source>
        <dbReference type="Pfam" id="PF05239"/>
    </source>
</evidence>
<accession>A0A1M4WA24</accession>
<dbReference type="Gene3D" id="2.30.30.240">
    <property type="entry name" value="PRC-barrel domain"/>
    <property type="match status" value="1"/>
</dbReference>
<dbReference type="InterPro" id="IPR011033">
    <property type="entry name" value="PRC_barrel-like_sf"/>
</dbReference>
<proteinExistence type="predicted"/>
<dbReference type="AlphaFoldDB" id="A0A1M4WA24"/>
<dbReference type="SUPFAM" id="SSF50346">
    <property type="entry name" value="PRC-barrel domain"/>
    <property type="match status" value="1"/>
</dbReference>
<dbReference type="InterPro" id="IPR027275">
    <property type="entry name" value="PRC-brl_dom"/>
</dbReference>
<dbReference type="STRING" id="112248.SAMN05444392_103120"/>
<dbReference type="RefSeq" id="WP_073154216.1">
    <property type="nucleotide sequence ID" value="NZ_FQVL01000003.1"/>
</dbReference>
<organism evidence="2 3">
    <name type="scientific">Seinonella peptonophila</name>
    <dbReference type="NCBI Taxonomy" id="112248"/>
    <lineage>
        <taxon>Bacteria</taxon>
        <taxon>Bacillati</taxon>
        <taxon>Bacillota</taxon>
        <taxon>Bacilli</taxon>
        <taxon>Bacillales</taxon>
        <taxon>Thermoactinomycetaceae</taxon>
        <taxon>Seinonella</taxon>
    </lineage>
</organism>
<evidence type="ECO:0000313" key="3">
    <source>
        <dbReference type="Proteomes" id="UP000184476"/>
    </source>
</evidence>
<evidence type="ECO:0000313" key="2">
    <source>
        <dbReference type="EMBL" id="SHE78121.1"/>
    </source>
</evidence>
<reference evidence="2 3" key="1">
    <citation type="submission" date="2016-11" db="EMBL/GenBank/DDBJ databases">
        <authorList>
            <person name="Jaros S."/>
            <person name="Januszkiewicz K."/>
            <person name="Wedrychowicz H."/>
        </authorList>
    </citation>
    <scope>NUCLEOTIDE SEQUENCE [LARGE SCALE GENOMIC DNA]</scope>
    <source>
        <strain evidence="2 3">DSM 44666</strain>
    </source>
</reference>
<feature type="domain" description="PRC-barrel" evidence="1">
    <location>
        <begin position="5"/>
        <end position="67"/>
    </location>
</feature>